<comment type="caution">
    <text evidence="2">The sequence shown here is derived from an EMBL/GenBank/DDBJ whole genome shotgun (WGS) entry which is preliminary data.</text>
</comment>
<feature type="transmembrane region" description="Helical" evidence="1">
    <location>
        <begin position="30"/>
        <end position="47"/>
    </location>
</feature>
<dbReference type="PIRSF" id="PIRSF030959">
    <property type="entry name" value="UCP030959"/>
    <property type="match status" value="1"/>
</dbReference>
<protein>
    <recommendedName>
        <fullName evidence="4">Tetratricopeptide repeat protein</fullName>
    </recommendedName>
</protein>
<dbReference type="AlphaFoldDB" id="A0A931H249"/>
<evidence type="ECO:0008006" key="4">
    <source>
        <dbReference type="Google" id="ProtNLM"/>
    </source>
</evidence>
<organism evidence="2 3">
    <name type="scientific">Caenimonas aquaedulcis</name>
    <dbReference type="NCBI Taxonomy" id="2793270"/>
    <lineage>
        <taxon>Bacteria</taxon>
        <taxon>Pseudomonadati</taxon>
        <taxon>Pseudomonadota</taxon>
        <taxon>Betaproteobacteria</taxon>
        <taxon>Burkholderiales</taxon>
        <taxon>Comamonadaceae</taxon>
        <taxon>Caenimonas</taxon>
    </lineage>
</organism>
<reference evidence="2" key="1">
    <citation type="submission" date="2020-11" db="EMBL/GenBank/DDBJ databases">
        <title>Bacterial whole genome sequence for Caenimonas sp. DR4.4.</title>
        <authorList>
            <person name="Le V."/>
            <person name="Ko S.-R."/>
            <person name="Ahn C.-Y."/>
            <person name="Oh H.-M."/>
        </authorList>
    </citation>
    <scope>NUCLEOTIDE SEQUENCE</scope>
    <source>
        <strain evidence="2">DR4.4</strain>
    </source>
</reference>
<name>A0A931H249_9BURK</name>
<dbReference type="InterPro" id="IPR011990">
    <property type="entry name" value="TPR-like_helical_dom_sf"/>
</dbReference>
<dbReference type="Gene3D" id="1.25.40.10">
    <property type="entry name" value="Tetratricopeptide repeat domain"/>
    <property type="match status" value="1"/>
</dbReference>
<dbReference type="EMBL" id="JADWYS010000001">
    <property type="protein sequence ID" value="MBG9387145.1"/>
    <property type="molecule type" value="Genomic_DNA"/>
</dbReference>
<dbReference type="RefSeq" id="WP_196985089.1">
    <property type="nucleotide sequence ID" value="NZ_JADWYS010000001.1"/>
</dbReference>
<keyword evidence="3" id="KW-1185">Reference proteome</keyword>
<keyword evidence="1" id="KW-0812">Transmembrane</keyword>
<dbReference type="InterPro" id="IPR014562">
    <property type="entry name" value="UCP030959_TPR_rpt-cont"/>
</dbReference>
<gene>
    <name evidence="2" type="ORF">I5803_03875</name>
</gene>
<sequence>MPFIGLGLHVVVAIFFAVHAMKTGRNLYWLIILFSFPLLGSIVYFLVEYLPHSRLNRGINKAAGAAMKLLDPEREYREASAAYDLTPTAQNKIRLAKAALERGNAQEAVRHYDDALTGPFASDPELLFGLGRSLLAEGSAAAAVRACDVVARLSATHPDYRRDETALLAARAFAGAGRRDEAARAFEHALGTYNNVETRARYIAWLAQQGDTARASTLMEDLQKAARHWSSHARDINREWIALAQGSLKA</sequence>
<proteinExistence type="predicted"/>
<evidence type="ECO:0000313" key="3">
    <source>
        <dbReference type="Proteomes" id="UP000651050"/>
    </source>
</evidence>
<evidence type="ECO:0000256" key="1">
    <source>
        <dbReference type="SAM" id="Phobius"/>
    </source>
</evidence>
<keyword evidence="1" id="KW-0472">Membrane</keyword>
<accession>A0A931H249</accession>
<keyword evidence="1" id="KW-1133">Transmembrane helix</keyword>
<dbReference type="Proteomes" id="UP000651050">
    <property type="component" value="Unassembled WGS sequence"/>
</dbReference>
<dbReference type="SUPFAM" id="SSF48452">
    <property type="entry name" value="TPR-like"/>
    <property type="match status" value="1"/>
</dbReference>
<evidence type="ECO:0000313" key="2">
    <source>
        <dbReference type="EMBL" id="MBG9387145.1"/>
    </source>
</evidence>